<dbReference type="PROSITE" id="PS50850">
    <property type="entry name" value="MFS"/>
    <property type="match status" value="1"/>
</dbReference>
<feature type="transmembrane region" description="Helical" evidence="9">
    <location>
        <begin position="71"/>
        <end position="90"/>
    </location>
</feature>
<dbReference type="RefSeq" id="WP_075419194.1">
    <property type="nucleotide sequence ID" value="NZ_MSKL01000041.1"/>
</dbReference>
<keyword evidence="6 9" id="KW-1133">Transmembrane helix</keyword>
<dbReference type="GO" id="GO:0005886">
    <property type="term" value="C:plasma membrane"/>
    <property type="evidence" value="ECO:0007669"/>
    <property type="project" value="UniProtKB-SubCell"/>
</dbReference>
<dbReference type="Proteomes" id="UP000186394">
    <property type="component" value="Unassembled WGS sequence"/>
</dbReference>
<comment type="caution">
    <text evidence="11">The sequence shown here is derived from an EMBL/GenBank/DDBJ whole genome shotgun (WGS) entry which is preliminary data.</text>
</comment>
<feature type="region of interest" description="Disordered" evidence="8">
    <location>
        <begin position="1"/>
        <end position="32"/>
    </location>
</feature>
<evidence type="ECO:0000256" key="8">
    <source>
        <dbReference type="SAM" id="MobiDB-lite"/>
    </source>
</evidence>
<dbReference type="AlphaFoldDB" id="A0A1Q8VFZ6"/>
<feature type="compositionally biased region" description="Basic and acidic residues" evidence="8">
    <location>
        <begin position="1"/>
        <end position="15"/>
    </location>
</feature>
<evidence type="ECO:0000256" key="5">
    <source>
        <dbReference type="ARBA" id="ARBA00022692"/>
    </source>
</evidence>
<dbReference type="InterPro" id="IPR036259">
    <property type="entry name" value="MFS_trans_sf"/>
</dbReference>
<evidence type="ECO:0000259" key="10">
    <source>
        <dbReference type="PROSITE" id="PS50850"/>
    </source>
</evidence>
<feature type="transmembrane region" description="Helical" evidence="9">
    <location>
        <begin position="190"/>
        <end position="210"/>
    </location>
</feature>
<keyword evidence="7 9" id="KW-0472">Membrane</keyword>
<feature type="transmembrane region" description="Helical" evidence="9">
    <location>
        <begin position="240"/>
        <end position="261"/>
    </location>
</feature>
<feature type="transmembrane region" description="Helical" evidence="9">
    <location>
        <begin position="40"/>
        <end position="65"/>
    </location>
</feature>
<protein>
    <submittedName>
        <fullName evidence="11">MFS transporter</fullName>
    </submittedName>
</protein>
<dbReference type="OrthoDB" id="63984at2"/>
<evidence type="ECO:0000256" key="6">
    <source>
        <dbReference type="ARBA" id="ARBA00022989"/>
    </source>
</evidence>
<feature type="transmembrane region" description="Helical" evidence="9">
    <location>
        <begin position="363"/>
        <end position="384"/>
    </location>
</feature>
<keyword evidence="3" id="KW-0813">Transport</keyword>
<comment type="subcellular location">
    <subcellularLocation>
        <location evidence="1">Cell membrane</location>
        <topology evidence="1">Multi-pass membrane protein</topology>
    </subcellularLocation>
</comment>
<feature type="transmembrane region" description="Helical" evidence="9">
    <location>
        <begin position="273"/>
        <end position="292"/>
    </location>
</feature>
<gene>
    <name evidence="11" type="ORF">BKH28_12965</name>
</gene>
<feature type="domain" description="Major facilitator superfamily (MFS) profile" evidence="10">
    <location>
        <begin position="1"/>
        <end position="413"/>
    </location>
</feature>
<keyword evidence="4" id="KW-1003">Cell membrane</keyword>
<dbReference type="PANTHER" id="PTHR43271">
    <property type="entry name" value="BLL2771 PROTEIN"/>
    <property type="match status" value="1"/>
</dbReference>
<evidence type="ECO:0000256" key="2">
    <source>
        <dbReference type="ARBA" id="ARBA00008335"/>
    </source>
</evidence>
<name>A0A1Q8VFZ6_9ACTO</name>
<evidence type="ECO:0000256" key="1">
    <source>
        <dbReference type="ARBA" id="ARBA00004651"/>
    </source>
</evidence>
<feature type="transmembrane region" description="Helical" evidence="9">
    <location>
        <begin position="127"/>
        <end position="148"/>
    </location>
</feature>
<evidence type="ECO:0000256" key="7">
    <source>
        <dbReference type="ARBA" id="ARBA00023136"/>
    </source>
</evidence>
<feature type="transmembrane region" description="Helical" evidence="9">
    <location>
        <begin position="102"/>
        <end position="121"/>
    </location>
</feature>
<dbReference type="SUPFAM" id="SSF103473">
    <property type="entry name" value="MFS general substrate transporter"/>
    <property type="match status" value="1"/>
</dbReference>
<dbReference type="Gene3D" id="1.20.1250.20">
    <property type="entry name" value="MFS general substrate transporter like domains"/>
    <property type="match status" value="1"/>
</dbReference>
<evidence type="ECO:0000313" key="12">
    <source>
        <dbReference type="Proteomes" id="UP000186394"/>
    </source>
</evidence>
<keyword evidence="5 9" id="KW-0812">Transmembrane</keyword>
<dbReference type="EMBL" id="MSKL01000041">
    <property type="protein sequence ID" value="OLO46974.1"/>
    <property type="molecule type" value="Genomic_DNA"/>
</dbReference>
<dbReference type="Pfam" id="PF07690">
    <property type="entry name" value="MFS_1"/>
    <property type="match status" value="1"/>
</dbReference>
<evidence type="ECO:0000313" key="11">
    <source>
        <dbReference type="EMBL" id="OLO46974.1"/>
    </source>
</evidence>
<feature type="transmembrane region" description="Helical" evidence="9">
    <location>
        <begin position="329"/>
        <end position="351"/>
    </location>
</feature>
<reference evidence="11 12" key="1">
    <citation type="submission" date="2016-12" db="EMBL/GenBank/DDBJ databases">
        <title>Genomic comparison of strains in the 'Actinomyces naeslundii' group.</title>
        <authorList>
            <person name="Mughal S.R."/>
            <person name="Do T."/>
            <person name="Gilbert S.C."/>
            <person name="Witherden E.A."/>
            <person name="Didelot X."/>
            <person name="Beighton D."/>
        </authorList>
    </citation>
    <scope>NUCLEOTIDE SEQUENCE [LARGE SCALE GENOMIC DNA]</scope>
    <source>
        <strain evidence="11 12">P6N</strain>
    </source>
</reference>
<proteinExistence type="inferred from homology"/>
<evidence type="ECO:0000256" key="3">
    <source>
        <dbReference type="ARBA" id="ARBA00022448"/>
    </source>
</evidence>
<evidence type="ECO:0000256" key="9">
    <source>
        <dbReference type="SAM" id="Phobius"/>
    </source>
</evidence>
<evidence type="ECO:0000256" key="4">
    <source>
        <dbReference type="ARBA" id="ARBA00022475"/>
    </source>
</evidence>
<dbReference type="InterPro" id="IPR011701">
    <property type="entry name" value="MFS"/>
</dbReference>
<dbReference type="GO" id="GO:0022857">
    <property type="term" value="F:transmembrane transporter activity"/>
    <property type="evidence" value="ECO:0007669"/>
    <property type="project" value="InterPro"/>
</dbReference>
<dbReference type="PANTHER" id="PTHR43271:SF2">
    <property type="entry name" value="BLL2771 PROTEIN"/>
    <property type="match status" value="1"/>
</dbReference>
<dbReference type="InterPro" id="IPR020846">
    <property type="entry name" value="MFS_dom"/>
</dbReference>
<organism evidence="11 12">
    <name type="scientific">Actinomyces oris</name>
    <dbReference type="NCBI Taxonomy" id="544580"/>
    <lineage>
        <taxon>Bacteria</taxon>
        <taxon>Bacillati</taxon>
        <taxon>Actinomycetota</taxon>
        <taxon>Actinomycetes</taxon>
        <taxon>Actinomycetales</taxon>
        <taxon>Actinomycetaceae</taxon>
        <taxon>Actinomyces</taxon>
    </lineage>
</organism>
<sequence>MSPSHRPDQHPDVAHSPEPSPQSTTRSASPAYPAGSSSTAALVVTALLVLTQLYAAIPLFTPISIDLHGNATVALSTAFSLTYAAGFLIWGPVSDHYGRRRTMALALGTLAVSTVCCALAPSLPALAALRAIQGLSASGFAPVALAYLSEALAPPRRAGAIGAMSTSFLVAGIVGQVLASLVALHLGWRWFFPLCGGLLAVALAAVLVVVHDAASTSGPSGSSLRGQFASLGRLSLRPAVLALSLAHVTLLMVFVAMYTGVGGHLESLGMRPSTIILIRLAALPAMFLSLVAGRLAARWSWAQTARFGFGVSALGMLGEALLAESLAGLVAGSVVYVAGVALAVPAMISLYGQVSAPNRGSGMALNGFILFVGTSAGPLLATSLPTFRTLALTLTGILAVALAAITGFKALADADR</sequence>
<feature type="transmembrane region" description="Helical" evidence="9">
    <location>
        <begin position="160"/>
        <end position="184"/>
    </location>
</feature>
<feature type="transmembrane region" description="Helical" evidence="9">
    <location>
        <begin position="390"/>
        <end position="412"/>
    </location>
</feature>
<accession>A0A1Q8VFZ6</accession>
<comment type="similarity">
    <text evidence="2">Belongs to the major facilitator superfamily.</text>
</comment>